<accession>A0AA97FH09</accession>
<dbReference type="RefSeq" id="WP_317139746.1">
    <property type="nucleotide sequence ID" value="NZ_CP118157.1"/>
</dbReference>
<reference evidence="3 4" key="1">
    <citation type="submission" date="2023-02" db="EMBL/GenBank/DDBJ databases">
        <title>Microbacterium betulae sp. nov., isolated from birch wood.</title>
        <authorList>
            <person name="Pasciak M."/>
            <person name="Pawlik K.J."/>
            <person name="Martynowski D."/>
            <person name="Laczmanski L."/>
            <person name="Ciekot J."/>
            <person name="Szponar B."/>
            <person name="Wojcik-Fatla A."/>
            <person name="Mackiewicz B."/>
            <person name="Farian E."/>
            <person name="Cholewa G."/>
            <person name="Cholewa A."/>
            <person name="Dutkiewicz J."/>
        </authorList>
    </citation>
    <scope>NUCLEOTIDE SEQUENCE [LARGE SCALE GENOMIC DNA]</scope>
    <source>
        <strain evidence="3 4">AB</strain>
    </source>
</reference>
<evidence type="ECO:0000259" key="2">
    <source>
        <dbReference type="Pfam" id="PF00561"/>
    </source>
</evidence>
<evidence type="ECO:0000313" key="4">
    <source>
        <dbReference type="Proteomes" id="UP001305498"/>
    </source>
</evidence>
<dbReference type="GO" id="GO:0016787">
    <property type="term" value="F:hydrolase activity"/>
    <property type="evidence" value="ECO:0007669"/>
    <property type="project" value="UniProtKB-KW"/>
</dbReference>
<dbReference type="PRINTS" id="PR00111">
    <property type="entry name" value="ABHYDROLASE"/>
</dbReference>
<name>A0AA97FH09_9MICO</name>
<dbReference type="Gene3D" id="3.40.50.1820">
    <property type="entry name" value="alpha/beta hydrolase"/>
    <property type="match status" value="1"/>
</dbReference>
<gene>
    <name evidence="3" type="ORF">N8K70_00980</name>
</gene>
<organism evidence="3 4">
    <name type="scientific">Microbacterium betulae</name>
    <dbReference type="NCBI Taxonomy" id="2981139"/>
    <lineage>
        <taxon>Bacteria</taxon>
        <taxon>Bacillati</taxon>
        <taxon>Actinomycetota</taxon>
        <taxon>Actinomycetes</taxon>
        <taxon>Micrococcales</taxon>
        <taxon>Microbacteriaceae</taxon>
        <taxon>Microbacterium</taxon>
    </lineage>
</organism>
<dbReference type="EMBL" id="CP118157">
    <property type="protein sequence ID" value="WOF23276.1"/>
    <property type="molecule type" value="Genomic_DNA"/>
</dbReference>
<keyword evidence="1 3" id="KW-0378">Hydrolase</keyword>
<dbReference type="AlphaFoldDB" id="A0AA97FH09"/>
<protein>
    <submittedName>
        <fullName evidence="3">Alpha/beta hydrolase</fullName>
    </submittedName>
</protein>
<dbReference type="InterPro" id="IPR000073">
    <property type="entry name" value="AB_hydrolase_1"/>
</dbReference>
<evidence type="ECO:0000256" key="1">
    <source>
        <dbReference type="ARBA" id="ARBA00022801"/>
    </source>
</evidence>
<dbReference type="PRINTS" id="PR00412">
    <property type="entry name" value="EPOXHYDRLASE"/>
</dbReference>
<dbReference type="InterPro" id="IPR000639">
    <property type="entry name" value="Epox_hydrolase-like"/>
</dbReference>
<dbReference type="KEGG" id="mbet:N8K70_00980"/>
<dbReference type="Proteomes" id="UP001305498">
    <property type="component" value="Chromosome"/>
</dbReference>
<feature type="domain" description="AB hydrolase-1" evidence="2">
    <location>
        <begin position="38"/>
        <end position="133"/>
    </location>
</feature>
<dbReference type="Pfam" id="PF00561">
    <property type="entry name" value="Abhydrolase_1"/>
    <property type="match status" value="1"/>
</dbReference>
<dbReference type="PANTHER" id="PTHR43329">
    <property type="entry name" value="EPOXIDE HYDROLASE"/>
    <property type="match status" value="1"/>
</dbReference>
<sequence length="299" mass="31239">MITRVTPTGASIPEVQHHVAAVGDANLHYVSAGTEGSPILLVHGFPESWWAFHKLIPLLAHTYRVFAVDLRGFGDSTVAEAGFTSAQAAEDLHELITALDVGPVHLAGQDIAGGTLYRLATEHPDDVRSIIATEMGLAGFGLENLGDITHGGSWHIGALAAPGIARLLFTGREHELLGTWAFPSMTAVPGSISDADVAEFARAFAREGGWNGPVGLYRSMLAEGEDFRSRATTKLTIPALAVGGFGGPFTAGTLSQIVTGPIASVEFDGVGHYVALEAPERLAAAILDFLADITPGALT</sequence>
<dbReference type="InterPro" id="IPR029058">
    <property type="entry name" value="AB_hydrolase_fold"/>
</dbReference>
<keyword evidence="4" id="KW-1185">Reference proteome</keyword>
<evidence type="ECO:0000313" key="3">
    <source>
        <dbReference type="EMBL" id="WOF23276.1"/>
    </source>
</evidence>
<proteinExistence type="predicted"/>
<dbReference type="SUPFAM" id="SSF53474">
    <property type="entry name" value="alpha/beta-Hydrolases"/>
    <property type="match status" value="1"/>
</dbReference>